<evidence type="ECO:0000256" key="2">
    <source>
        <dbReference type="ARBA" id="ARBA00023015"/>
    </source>
</evidence>
<sequence length="300" mass="33400">MARPVQNLELYRVFYYTAITGSLTKAADELFITQPAVTHSIKQLEERLGGRLFLRTSKGVKLTLEGEALFHYIDQAYQLIRNGERKMAEMHELQDGEVRIGAGDTLCKHLLLPHLGSYHKAYPAIRVHVTNRTTPETVALLKEGKIDIGIINLPFAADKQVNVLETIDLHDCFVAGESYREPELNAISWEELAERPLMMLERGSSTRAYVDEVAMKHGVRLKPEVELGSLDLLADFAKAGLGIACVVRRFVASDIAAGMLHEVNLSHPIPPRKAGIVTLKDTPLPAAADRFIHMLTEETL</sequence>
<dbReference type="PANTHER" id="PTHR30126:SF64">
    <property type="entry name" value="HTH-TYPE TRANSCRIPTIONAL REGULATOR CITR"/>
    <property type="match status" value="1"/>
</dbReference>
<dbReference type="RefSeq" id="WP_204819458.1">
    <property type="nucleotide sequence ID" value="NZ_JANHOF010000003.1"/>
</dbReference>
<reference evidence="6 7" key="1">
    <citation type="submission" date="2024-09" db="EMBL/GenBank/DDBJ databases">
        <authorList>
            <person name="Sun Q."/>
            <person name="Mori K."/>
        </authorList>
    </citation>
    <scope>NUCLEOTIDE SEQUENCE [LARGE SCALE GENOMIC DNA]</scope>
    <source>
        <strain evidence="6 7">CCM 4839</strain>
    </source>
</reference>
<dbReference type="EMBL" id="JBHLVF010000017">
    <property type="protein sequence ID" value="MFC0392359.1"/>
    <property type="molecule type" value="Genomic_DNA"/>
</dbReference>
<gene>
    <name evidence="6" type="ORF">ACFFJ8_13380</name>
</gene>
<dbReference type="Pfam" id="PF03466">
    <property type="entry name" value="LysR_substrate"/>
    <property type="match status" value="1"/>
</dbReference>
<dbReference type="PROSITE" id="PS50931">
    <property type="entry name" value="HTH_LYSR"/>
    <property type="match status" value="1"/>
</dbReference>
<evidence type="ECO:0000259" key="5">
    <source>
        <dbReference type="PROSITE" id="PS50931"/>
    </source>
</evidence>
<comment type="caution">
    <text evidence="6">The sequence shown here is derived from an EMBL/GenBank/DDBJ whole genome shotgun (WGS) entry which is preliminary data.</text>
</comment>
<dbReference type="PANTHER" id="PTHR30126">
    <property type="entry name" value="HTH-TYPE TRANSCRIPTIONAL REGULATOR"/>
    <property type="match status" value="1"/>
</dbReference>
<evidence type="ECO:0000313" key="6">
    <source>
        <dbReference type="EMBL" id="MFC0392359.1"/>
    </source>
</evidence>
<evidence type="ECO:0000256" key="4">
    <source>
        <dbReference type="ARBA" id="ARBA00023163"/>
    </source>
</evidence>
<keyword evidence="4" id="KW-0804">Transcription</keyword>
<dbReference type="Gene3D" id="1.10.10.10">
    <property type="entry name" value="Winged helix-like DNA-binding domain superfamily/Winged helix DNA-binding domain"/>
    <property type="match status" value="1"/>
</dbReference>
<dbReference type="PRINTS" id="PR00039">
    <property type="entry name" value="HTHLYSR"/>
</dbReference>
<evidence type="ECO:0000256" key="1">
    <source>
        <dbReference type="ARBA" id="ARBA00009437"/>
    </source>
</evidence>
<dbReference type="Gene3D" id="3.40.190.290">
    <property type="match status" value="1"/>
</dbReference>
<organism evidence="6 7">
    <name type="scientific">Paenibacillus mendelii</name>
    <dbReference type="NCBI Taxonomy" id="206163"/>
    <lineage>
        <taxon>Bacteria</taxon>
        <taxon>Bacillati</taxon>
        <taxon>Bacillota</taxon>
        <taxon>Bacilli</taxon>
        <taxon>Bacillales</taxon>
        <taxon>Paenibacillaceae</taxon>
        <taxon>Paenibacillus</taxon>
    </lineage>
</organism>
<dbReference type="InterPro" id="IPR000847">
    <property type="entry name" value="LysR_HTH_N"/>
</dbReference>
<dbReference type="SUPFAM" id="SSF53850">
    <property type="entry name" value="Periplasmic binding protein-like II"/>
    <property type="match status" value="1"/>
</dbReference>
<dbReference type="InterPro" id="IPR036388">
    <property type="entry name" value="WH-like_DNA-bd_sf"/>
</dbReference>
<dbReference type="Proteomes" id="UP001589818">
    <property type="component" value="Unassembled WGS sequence"/>
</dbReference>
<protein>
    <submittedName>
        <fullName evidence="6">LysR family transcriptional regulator</fullName>
    </submittedName>
</protein>
<name>A0ABV6J8Y9_9BACL</name>
<evidence type="ECO:0000313" key="7">
    <source>
        <dbReference type="Proteomes" id="UP001589818"/>
    </source>
</evidence>
<dbReference type="Pfam" id="PF00126">
    <property type="entry name" value="HTH_1"/>
    <property type="match status" value="1"/>
</dbReference>
<dbReference type="InterPro" id="IPR036390">
    <property type="entry name" value="WH_DNA-bd_sf"/>
</dbReference>
<dbReference type="SUPFAM" id="SSF46785">
    <property type="entry name" value="Winged helix' DNA-binding domain"/>
    <property type="match status" value="1"/>
</dbReference>
<dbReference type="CDD" id="cd05466">
    <property type="entry name" value="PBP2_LTTR_substrate"/>
    <property type="match status" value="1"/>
</dbReference>
<keyword evidence="2" id="KW-0805">Transcription regulation</keyword>
<proteinExistence type="inferred from homology"/>
<comment type="similarity">
    <text evidence="1">Belongs to the LysR transcriptional regulatory family.</text>
</comment>
<keyword evidence="7" id="KW-1185">Reference proteome</keyword>
<evidence type="ECO:0000256" key="3">
    <source>
        <dbReference type="ARBA" id="ARBA00023125"/>
    </source>
</evidence>
<accession>A0ABV6J8Y9</accession>
<feature type="domain" description="HTH lysR-type" evidence="5">
    <location>
        <begin position="20"/>
        <end position="63"/>
    </location>
</feature>
<dbReference type="InterPro" id="IPR005119">
    <property type="entry name" value="LysR_subst-bd"/>
</dbReference>
<keyword evidence="3" id="KW-0238">DNA-binding</keyword>